<dbReference type="InterPro" id="IPR000719">
    <property type="entry name" value="Prot_kinase_dom"/>
</dbReference>
<name>A0ABX2GF34_9FIRM</name>
<dbReference type="Gene3D" id="1.10.510.10">
    <property type="entry name" value="Transferase(Phosphotransferase) domain 1"/>
    <property type="match status" value="1"/>
</dbReference>
<evidence type="ECO:0000313" key="3">
    <source>
        <dbReference type="Proteomes" id="UP000768180"/>
    </source>
</evidence>
<reference evidence="2 3" key="1">
    <citation type="journal article" date="2020" name="Cell Host Microbe">
        <title>Functional and Genomic Variation between Human-Derived Isolates of Lachnospiraceae Reveals Inter- and Intra-Species Diversity.</title>
        <authorList>
            <person name="Sorbara M.T."/>
            <person name="Littmann E.R."/>
            <person name="Fontana E."/>
            <person name="Moody T.U."/>
            <person name="Kohout C.E."/>
            <person name="Gjonbalaj M."/>
            <person name="Eaton V."/>
            <person name="Seok R."/>
            <person name="Leiner I.M."/>
            <person name="Pamer E.G."/>
        </authorList>
    </citation>
    <scope>NUCLEOTIDE SEQUENCE [LARGE SCALE GENOMIC DNA]</scope>
    <source>
        <strain evidence="2 3">MSK.14.54</strain>
    </source>
</reference>
<gene>
    <name evidence="2" type="ORF">G5B05_09350</name>
</gene>
<dbReference type="PROSITE" id="PS50011">
    <property type="entry name" value="PROTEIN_KINASE_DOM"/>
    <property type="match status" value="1"/>
</dbReference>
<proteinExistence type="predicted"/>
<protein>
    <recommendedName>
        <fullName evidence="1">Protein kinase domain-containing protein</fullName>
    </recommendedName>
</protein>
<dbReference type="RefSeq" id="WP_173829886.1">
    <property type="nucleotide sequence ID" value="NZ_JAAITQ010000015.1"/>
</dbReference>
<dbReference type="EMBL" id="JAAITQ010000015">
    <property type="protein sequence ID" value="NSE16609.1"/>
    <property type="molecule type" value="Genomic_DNA"/>
</dbReference>
<evidence type="ECO:0000259" key="1">
    <source>
        <dbReference type="PROSITE" id="PS50011"/>
    </source>
</evidence>
<dbReference type="InterPro" id="IPR011009">
    <property type="entry name" value="Kinase-like_dom_sf"/>
</dbReference>
<feature type="domain" description="Protein kinase" evidence="1">
    <location>
        <begin position="11"/>
        <end position="329"/>
    </location>
</feature>
<keyword evidence="3" id="KW-1185">Reference proteome</keyword>
<dbReference type="Proteomes" id="UP000768180">
    <property type="component" value="Unassembled WGS sequence"/>
</dbReference>
<accession>A0ABX2GF34</accession>
<organism evidence="2 3">
    <name type="scientific">Fusicatenibacter saccharivorans</name>
    <dbReference type="NCBI Taxonomy" id="1150298"/>
    <lineage>
        <taxon>Bacteria</taxon>
        <taxon>Bacillati</taxon>
        <taxon>Bacillota</taxon>
        <taxon>Clostridia</taxon>
        <taxon>Lachnospirales</taxon>
        <taxon>Lachnospiraceae</taxon>
        <taxon>Fusicatenibacter</taxon>
    </lineage>
</organism>
<dbReference type="SUPFAM" id="SSF56112">
    <property type="entry name" value="Protein kinase-like (PK-like)"/>
    <property type="match status" value="1"/>
</dbReference>
<evidence type="ECO:0000313" key="2">
    <source>
        <dbReference type="EMBL" id="NSE16609.1"/>
    </source>
</evidence>
<sequence>MIVYDADGKEYLIEETDLKGGESKLYTVEKHPELRAKIFKEEYRTRGREAKILEWENMIERNELNKSFCDQVVVPKKCLYLQKNNQKSSGFAGCLMDEQANFKNIKEIYTAKDLSYPEKVWIARNLCVLTNRIHELKREVIIGDYSNIIVFPANGTVKLIDVDTCQLVTIYRNKRVLCPCTVGVRELIAPEIAGRLKKEKTDLENVDQDADNPIFNKYTDFYAMAYHIFALLMNGSSPFASMANMEAISQHPSKNVSSIDIDQFHAAEKGEFVFVRHFLFKKAPEYAPKYKMLSQELRKLFERAFIGGAKDPTVRPDAMEFYNALTEYFQSLKKCECGHYMPSNYKGECEWCRINRAEG</sequence>
<comment type="caution">
    <text evidence="2">The sequence shown here is derived from an EMBL/GenBank/DDBJ whole genome shotgun (WGS) entry which is preliminary data.</text>
</comment>